<dbReference type="InParanoid" id="E9H4D2"/>
<accession>E9H4D2</accession>
<evidence type="ECO:0000313" key="1">
    <source>
        <dbReference type="EMBL" id="EFX73358.1"/>
    </source>
</evidence>
<organism evidence="1 2">
    <name type="scientific">Daphnia pulex</name>
    <name type="common">Water flea</name>
    <dbReference type="NCBI Taxonomy" id="6669"/>
    <lineage>
        <taxon>Eukaryota</taxon>
        <taxon>Metazoa</taxon>
        <taxon>Ecdysozoa</taxon>
        <taxon>Arthropoda</taxon>
        <taxon>Crustacea</taxon>
        <taxon>Branchiopoda</taxon>
        <taxon>Diplostraca</taxon>
        <taxon>Cladocera</taxon>
        <taxon>Anomopoda</taxon>
        <taxon>Daphniidae</taxon>
        <taxon>Daphnia</taxon>
    </lineage>
</organism>
<dbReference type="Proteomes" id="UP000000305">
    <property type="component" value="Unassembled WGS sequence"/>
</dbReference>
<dbReference type="HOGENOM" id="CLU_1410158_0_0_1"/>
<dbReference type="EMBL" id="GL732591">
    <property type="protein sequence ID" value="EFX73358.1"/>
    <property type="molecule type" value="Genomic_DNA"/>
</dbReference>
<keyword evidence="2" id="KW-1185">Reference proteome</keyword>
<name>E9H4D2_DAPPU</name>
<dbReference type="KEGG" id="dpx:DAPPUDRAFT_109837"/>
<dbReference type="AlphaFoldDB" id="E9H4D2"/>
<protein>
    <submittedName>
        <fullName evidence="1">Uncharacterized protein</fullName>
    </submittedName>
</protein>
<proteinExistence type="predicted"/>
<gene>
    <name evidence="1" type="ORF">DAPPUDRAFT_109837</name>
</gene>
<sequence length="193" mass="22258">MALCDWLNTSLQIVAQGDKTVTANHQYDPLLHISTGFFSFRHCHGRLQKLSVISSNKISQYYRVAYYHALLETATSWIQRFEFLEHWTSSFDEINTTLYLVHRPKNNQPPLRLSVTLSSVVQRAAGVTLVRSKCRERREYGIDYLAAKPGMDGWRAIYPALERDSILKHHRHSGSRFNRAASLPDDQTPCSRH</sequence>
<reference evidence="1 2" key="1">
    <citation type="journal article" date="2011" name="Science">
        <title>The ecoresponsive genome of Daphnia pulex.</title>
        <authorList>
            <person name="Colbourne J.K."/>
            <person name="Pfrender M.E."/>
            <person name="Gilbert D."/>
            <person name="Thomas W.K."/>
            <person name="Tucker A."/>
            <person name="Oakley T.H."/>
            <person name="Tokishita S."/>
            <person name="Aerts A."/>
            <person name="Arnold G.J."/>
            <person name="Basu M.K."/>
            <person name="Bauer D.J."/>
            <person name="Caceres C.E."/>
            <person name="Carmel L."/>
            <person name="Casola C."/>
            <person name="Choi J.H."/>
            <person name="Detter J.C."/>
            <person name="Dong Q."/>
            <person name="Dusheyko S."/>
            <person name="Eads B.D."/>
            <person name="Frohlich T."/>
            <person name="Geiler-Samerotte K.A."/>
            <person name="Gerlach D."/>
            <person name="Hatcher P."/>
            <person name="Jogdeo S."/>
            <person name="Krijgsveld J."/>
            <person name="Kriventseva E.V."/>
            <person name="Kultz D."/>
            <person name="Laforsch C."/>
            <person name="Lindquist E."/>
            <person name="Lopez J."/>
            <person name="Manak J.R."/>
            <person name="Muller J."/>
            <person name="Pangilinan J."/>
            <person name="Patwardhan R.P."/>
            <person name="Pitluck S."/>
            <person name="Pritham E.J."/>
            <person name="Rechtsteiner A."/>
            <person name="Rho M."/>
            <person name="Rogozin I.B."/>
            <person name="Sakarya O."/>
            <person name="Salamov A."/>
            <person name="Schaack S."/>
            <person name="Shapiro H."/>
            <person name="Shiga Y."/>
            <person name="Skalitzky C."/>
            <person name="Smith Z."/>
            <person name="Souvorov A."/>
            <person name="Sung W."/>
            <person name="Tang Z."/>
            <person name="Tsuchiya D."/>
            <person name="Tu H."/>
            <person name="Vos H."/>
            <person name="Wang M."/>
            <person name="Wolf Y.I."/>
            <person name="Yamagata H."/>
            <person name="Yamada T."/>
            <person name="Ye Y."/>
            <person name="Shaw J.R."/>
            <person name="Andrews J."/>
            <person name="Crease T.J."/>
            <person name="Tang H."/>
            <person name="Lucas S.M."/>
            <person name="Robertson H.M."/>
            <person name="Bork P."/>
            <person name="Koonin E.V."/>
            <person name="Zdobnov E.M."/>
            <person name="Grigoriev I.V."/>
            <person name="Lynch M."/>
            <person name="Boore J.L."/>
        </authorList>
    </citation>
    <scope>NUCLEOTIDE SEQUENCE [LARGE SCALE GENOMIC DNA]</scope>
</reference>
<evidence type="ECO:0000313" key="2">
    <source>
        <dbReference type="Proteomes" id="UP000000305"/>
    </source>
</evidence>